<evidence type="ECO:0000256" key="1">
    <source>
        <dbReference type="ARBA" id="ARBA00011900"/>
    </source>
</evidence>
<sequence length="469" mass="50622">MNWAAPARYGGLHGFHRYWGKKPLEPLCHLVALLSQPGDIVADPFMGTGAIAGDVVRGGRRFAGADLNPLAARLARFQARPGEVGGIRAALADMARAQRPEIERTYHTTDGRVATHILWNGAEIEAVWLRPRTGRLRESRPAQPADHAGAARHAGYYPHGWRRLALFDNGRINARAGLDWPDLFTGRALHNIDMLLGAIRRVGDIPTRRALELTLTAGVGQMSRMVCALTRQGRVDPGSWTMGYWRPARHFECNVWNGFTLRAGRLLRALGGDDTPRAVPLVELPRLLAGTTPAATLACMDGADFVAALPVGSVQLVLTDPPHGDRVPYLELSEMWNAMLGLDVAMAREIVVSNARGRDKGTAAYDRALSGIMVGCASRVRPGGFVVSVFNSARRGDWSGLAATGRQPGMVLLGCMPLAYSAGSLAQDLRPGALRGDHVVVHARLPVDPARHAALRALPGWREGVLPGM</sequence>
<gene>
    <name evidence="6" type="ORF">DY926_10020</name>
</gene>
<feature type="domain" description="DNA methylase N-4/N-6" evidence="5">
    <location>
        <begin position="18"/>
        <end position="75"/>
    </location>
</feature>
<dbReference type="OrthoDB" id="9816043at2"/>
<name>A0A371YZM8_9PROT</name>
<dbReference type="Gene3D" id="3.40.50.150">
    <property type="entry name" value="Vaccinia Virus protein VP39"/>
    <property type="match status" value="1"/>
</dbReference>
<evidence type="ECO:0000259" key="5">
    <source>
        <dbReference type="Pfam" id="PF01555"/>
    </source>
</evidence>
<proteinExistence type="predicted"/>
<dbReference type="GO" id="GO:0008170">
    <property type="term" value="F:N-methyltransferase activity"/>
    <property type="evidence" value="ECO:0007669"/>
    <property type="project" value="InterPro"/>
</dbReference>
<evidence type="ECO:0000256" key="2">
    <source>
        <dbReference type="ARBA" id="ARBA00022603"/>
    </source>
</evidence>
<keyword evidence="3" id="KW-0808">Transferase</keyword>
<dbReference type="GO" id="GO:0032259">
    <property type="term" value="P:methylation"/>
    <property type="evidence" value="ECO:0007669"/>
    <property type="project" value="UniProtKB-KW"/>
</dbReference>
<dbReference type="AlphaFoldDB" id="A0A371YZM8"/>
<dbReference type="Pfam" id="PF01555">
    <property type="entry name" value="N6_N4_Mtase"/>
    <property type="match status" value="1"/>
</dbReference>
<dbReference type="EC" id="2.1.1.72" evidence="1"/>
<protein>
    <recommendedName>
        <fullName evidence="1">site-specific DNA-methyltransferase (adenine-specific)</fullName>
        <ecNumber evidence="1">2.1.1.72</ecNumber>
    </recommendedName>
</protein>
<dbReference type="RefSeq" id="WP_116703229.1">
    <property type="nucleotide sequence ID" value="NZ_QUWV01000082.1"/>
</dbReference>
<dbReference type="EMBL" id="QUWV01000082">
    <property type="protein sequence ID" value="RFD19700.1"/>
    <property type="molecule type" value="Genomic_DNA"/>
</dbReference>
<organism evidence="6 7">
    <name type="scientific">Komagataeibacter melaceti</name>
    <dbReference type="NCBI Taxonomy" id="2766577"/>
    <lineage>
        <taxon>Bacteria</taxon>
        <taxon>Pseudomonadati</taxon>
        <taxon>Pseudomonadota</taxon>
        <taxon>Alphaproteobacteria</taxon>
        <taxon>Acetobacterales</taxon>
        <taxon>Acetobacteraceae</taxon>
        <taxon>Komagataeibacter</taxon>
    </lineage>
</organism>
<accession>A0A371YZM8</accession>
<dbReference type="SUPFAM" id="SSF53335">
    <property type="entry name" value="S-adenosyl-L-methionine-dependent methyltransferases"/>
    <property type="match status" value="2"/>
</dbReference>
<keyword evidence="2" id="KW-0489">Methyltransferase</keyword>
<dbReference type="Proteomes" id="UP000262371">
    <property type="component" value="Unassembled WGS sequence"/>
</dbReference>
<dbReference type="InterPro" id="IPR029063">
    <property type="entry name" value="SAM-dependent_MTases_sf"/>
</dbReference>
<reference evidence="6 7" key="1">
    <citation type="submission" date="2018-08" db="EMBL/GenBank/DDBJ databases">
        <title>Komagataeibacter sp. AV 382.</title>
        <authorList>
            <person name="Skraban J."/>
            <person name="Trcek J."/>
        </authorList>
    </citation>
    <scope>NUCLEOTIDE SEQUENCE [LARGE SCALE GENOMIC DNA]</scope>
    <source>
        <strain evidence="6 7">AV 382</strain>
    </source>
</reference>
<evidence type="ECO:0000313" key="7">
    <source>
        <dbReference type="Proteomes" id="UP000262371"/>
    </source>
</evidence>
<dbReference type="GO" id="GO:0009007">
    <property type="term" value="F:site-specific DNA-methyltransferase (adenine-specific) activity"/>
    <property type="evidence" value="ECO:0007669"/>
    <property type="project" value="UniProtKB-EC"/>
</dbReference>
<keyword evidence="7" id="KW-1185">Reference proteome</keyword>
<evidence type="ECO:0000256" key="3">
    <source>
        <dbReference type="ARBA" id="ARBA00022679"/>
    </source>
</evidence>
<comment type="catalytic activity">
    <reaction evidence="4">
        <text>a 2'-deoxyadenosine in DNA + S-adenosyl-L-methionine = an N(6)-methyl-2'-deoxyadenosine in DNA + S-adenosyl-L-homocysteine + H(+)</text>
        <dbReference type="Rhea" id="RHEA:15197"/>
        <dbReference type="Rhea" id="RHEA-COMP:12418"/>
        <dbReference type="Rhea" id="RHEA-COMP:12419"/>
        <dbReference type="ChEBI" id="CHEBI:15378"/>
        <dbReference type="ChEBI" id="CHEBI:57856"/>
        <dbReference type="ChEBI" id="CHEBI:59789"/>
        <dbReference type="ChEBI" id="CHEBI:90615"/>
        <dbReference type="ChEBI" id="CHEBI:90616"/>
        <dbReference type="EC" id="2.1.1.72"/>
    </reaction>
</comment>
<evidence type="ECO:0000256" key="4">
    <source>
        <dbReference type="ARBA" id="ARBA00047942"/>
    </source>
</evidence>
<comment type="caution">
    <text evidence="6">The sequence shown here is derived from an EMBL/GenBank/DDBJ whole genome shotgun (WGS) entry which is preliminary data.</text>
</comment>
<dbReference type="GO" id="GO:0003677">
    <property type="term" value="F:DNA binding"/>
    <property type="evidence" value="ECO:0007669"/>
    <property type="project" value="InterPro"/>
</dbReference>
<evidence type="ECO:0000313" key="6">
    <source>
        <dbReference type="EMBL" id="RFD19700.1"/>
    </source>
</evidence>
<dbReference type="InterPro" id="IPR002941">
    <property type="entry name" value="DNA_methylase_N4/N6"/>
</dbReference>